<feature type="transmembrane region" description="Helical" evidence="2">
    <location>
        <begin position="133"/>
        <end position="152"/>
    </location>
</feature>
<dbReference type="eggNOG" id="COG4219">
    <property type="taxonomic scope" value="Bacteria"/>
</dbReference>
<evidence type="ECO:0000259" key="3">
    <source>
        <dbReference type="Pfam" id="PF05569"/>
    </source>
</evidence>
<evidence type="ECO:0000313" key="4">
    <source>
        <dbReference type="EMBL" id="AGA78256.1"/>
    </source>
</evidence>
<evidence type="ECO:0000256" key="1">
    <source>
        <dbReference type="SAM" id="Coils"/>
    </source>
</evidence>
<evidence type="ECO:0000313" key="5">
    <source>
        <dbReference type="Proteomes" id="UP000010796"/>
    </source>
</evidence>
<dbReference type="Gene3D" id="3.30.2010.10">
    <property type="entry name" value="Metalloproteases ('zincins'), catalytic domain"/>
    <property type="match status" value="1"/>
</dbReference>
<dbReference type="STRING" id="926556.Echvi_2003"/>
<dbReference type="KEGG" id="evi:Echvi_2003"/>
<sequence>MDFVNDFIHETYLQAFGWTLIHSIWQVVLVSVLLWIVLRAIPPKASNIRYWAGLSALLIILVASGITFSYMLESSAPSTTTPTVTAAASETGHHLTIHANDEANTFVTAPKKGVFDQPWLAGLEKFLPTLVNLWLLGALFFLLKLSGGLLDLRNLHKRHRQSVADPLLKKVNGMIAALGFYRGVQVLKSELIHVPVTYGFLKPVILIPASLLLHTPPRQLEAIIAHELAHIKRYDYLINIVQRIMEVFFFFHPCFWWINELIDTEREHACDDMVLSLGYSPGELARGLAGVAEQAQSAMPEMALAATGNPHHFLNRIKRILGKEQNKEKISPLITLTMLLSLMVSASLVMGAIPTKNTLLDDHYLLTKVNSQYAYKITIPPSNVDPCDKVVIKDTENHQASKNVSTTKTYVYRHTYRTDTTPAPKVTVKAPTYTAAPPDDPMPVLQLSPMPPMDVAIPPFPTVPPFEDMNFAPPTPDFQLDINEEALEISKLSMKMSQLEDDNSEEAEQQRKALQAKLEAVQEKMEAKAEVYEQKMEAWEEKYAAKMEAWEKKMEAWGEEMEAKQSKWEAAYEPKMKAFEQKIDAWEKENEPKIKEFEAKMEAWQERQRERQEKSNP</sequence>
<feature type="transmembrane region" description="Helical" evidence="2">
    <location>
        <begin position="333"/>
        <end position="353"/>
    </location>
</feature>
<proteinExistence type="predicted"/>
<dbReference type="PANTHER" id="PTHR34978">
    <property type="entry name" value="POSSIBLE SENSOR-TRANSDUCER PROTEIN BLAR"/>
    <property type="match status" value="1"/>
</dbReference>
<dbReference type="RefSeq" id="WP_015265817.1">
    <property type="nucleotide sequence ID" value="NC_019904.1"/>
</dbReference>
<organism evidence="4 5">
    <name type="scientific">Echinicola vietnamensis (strain DSM 17526 / LMG 23754 / KMM 6221)</name>
    <dbReference type="NCBI Taxonomy" id="926556"/>
    <lineage>
        <taxon>Bacteria</taxon>
        <taxon>Pseudomonadati</taxon>
        <taxon>Bacteroidota</taxon>
        <taxon>Cytophagia</taxon>
        <taxon>Cytophagales</taxon>
        <taxon>Cyclobacteriaceae</taxon>
        <taxon>Echinicola</taxon>
    </lineage>
</organism>
<dbReference type="InterPro" id="IPR052173">
    <property type="entry name" value="Beta-lactam_resp_regulator"/>
</dbReference>
<dbReference type="EMBL" id="CP003346">
    <property type="protein sequence ID" value="AGA78256.1"/>
    <property type="molecule type" value="Genomic_DNA"/>
</dbReference>
<dbReference type="Proteomes" id="UP000010796">
    <property type="component" value="Chromosome"/>
</dbReference>
<dbReference type="HOGENOM" id="CLU_397752_0_0_10"/>
<feature type="coiled-coil region" evidence="1">
    <location>
        <begin position="482"/>
        <end position="567"/>
    </location>
</feature>
<keyword evidence="2" id="KW-1133">Transmembrane helix</keyword>
<keyword evidence="2" id="KW-0812">Transmembrane</keyword>
<gene>
    <name evidence="4" type="ordered locus">Echvi_2003</name>
</gene>
<protein>
    <submittedName>
        <fullName evidence="4">Antirepressor regulating drug resistance protein</fullName>
    </submittedName>
</protein>
<evidence type="ECO:0000256" key="2">
    <source>
        <dbReference type="SAM" id="Phobius"/>
    </source>
</evidence>
<accession>L0FZR4</accession>
<dbReference type="eggNOG" id="COG3064">
    <property type="taxonomic scope" value="Bacteria"/>
</dbReference>
<dbReference type="CDD" id="cd07341">
    <property type="entry name" value="M56_BlaR1_MecR1_like"/>
    <property type="match status" value="1"/>
</dbReference>
<reference evidence="5" key="1">
    <citation type="submission" date="2012-02" db="EMBL/GenBank/DDBJ databases">
        <title>The complete genome of Echinicola vietnamensis DSM 17526.</title>
        <authorList>
            <person name="Lucas S."/>
            <person name="Copeland A."/>
            <person name="Lapidus A."/>
            <person name="Glavina del Rio T."/>
            <person name="Dalin E."/>
            <person name="Tice H."/>
            <person name="Bruce D."/>
            <person name="Goodwin L."/>
            <person name="Pitluck S."/>
            <person name="Peters L."/>
            <person name="Ovchinnikova G."/>
            <person name="Teshima H."/>
            <person name="Kyrpides N."/>
            <person name="Mavromatis K."/>
            <person name="Ivanova N."/>
            <person name="Brettin T."/>
            <person name="Detter J.C."/>
            <person name="Han C."/>
            <person name="Larimer F."/>
            <person name="Land M."/>
            <person name="Hauser L."/>
            <person name="Markowitz V."/>
            <person name="Cheng J.-F."/>
            <person name="Hugenholtz P."/>
            <person name="Woyke T."/>
            <person name="Wu D."/>
            <person name="Brambilla E."/>
            <person name="Klenk H.-P."/>
            <person name="Eisen J.A."/>
        </authorList>
    </citation>
    <scope>NUCLEOTIDE SEQUENCE [LARGE SCALE GENOMIC DNA]</scope>
    <source>
        <strain evidence="5">DSM 17526 / LMG 23754 / KMM 6221</strain>
    </source>
</reference>
<dbReference type="PANTHER" id="PTHR34978:SF3">
    <property type="entry name" value="SLR0241 PROTEIN"/>
    <property type="match status" value="1"/>
</dbReference>
<feature type="transmembrane region" description="Helical" evidence="2">
    <location>
        <begin position="50"/>
        <end position="72"/>
    </location>
</feature>
<dbReference type="PATRIC" id="fig|926556.3.peg.2123"/>
<name>L0FZR4_ECHVK</name>
<keyword evidence="1" id="KW-0175">Coiled coil</keyword>
<dbReference type="Pfam" id="PF05569">
    <property type="entry name" value="Peptidase_M56"/>
    <property type="match status" value="1"/>
</dbReference>
<feature type="transmembrane region" description="Helical" evidence="2">
    <location>
        <begin position="15"/>
        <end position="38"/>
    </location>
</feature>
<keyword evidence="5" id="KW-1185">Reference proteome</keyword>
<dbReference type="OrthoDB" id="15218at2"/>
<dbReference type="InterPro" id="IPR008756">
    <property type="entry name" value="Peptidase_M56"/>
</dbReference>
<feature type="domain" description="Peptidase M56" evidence="3">
    <location>
        <begin position="26"/>
        <end position="277"/>
    </location>
</feature>
<keyword evidence="2" id="KW-0472">Membrane</keyword>
<dbReference type="AlphaFoldDB" id="L0FZR4"/>